<dbReference type="EMBL" id="JAWDGP010001074">
    <property type="protein sequence ID" value="KAK3795292.1"/>
    <property type="molecule type" value="Genomic_DNA"/>
</dbReference>
<dbReference type="Proteomes" id="UP001283361">
    <property type="component" value="Unassembled WGS sequence"/>
</dbReference>
<protein>
    <recommendedName>
        <fullName evidence="3">PiggyBac transposable element-derived protein domain-containing protein</fullName>
    </recommendedName>
</protein>
<evidence type="ECO:0000313" key="1">
    <source>
        <dbReference type="EMBL" id="KAK3795292.1"/>
    </source>
</evidence>
<evidence type="ECO:0000313" key="2">
    <source>
        <dbReference type="Proteomes" id="UP001283361"/>
    </source>
</evidence>
<organism evidence="1 2">
    <name type="scientific">Elysia crispata</name>
    <name type="common">lettuce slug</name>
    <dbReference type="NCBI Taxonomy" id="231223"/>
    <lineage>
        <taxon>Eukaryota</taxon>
        <taxon>Metazoa</taxon>
        <taxon>Spiralia</taxon>
        <taxon>Lophotrochozoa</taxon>
        <taxon>Mollusca</taxon>
        <taxon>Gastropoda</taxon>
        <taxon>Heterobranchia</taxon>
        <taxon>Euthyneura</taxon>
        <taxon>Panpulmonata</taxon>
        <taxon>Sacoglossa</taxon>
        <taxon>Placobranchoidea</taxon>
        <taxon>Plakobranchidae</taxon>
        <taxon>Elysia</taxon>
    </lineage>
</organism>
<dbReference type="PANTHER" id="PTHR46599:SF3">
    <property type="entry name" value="PIGGYBAC TRANSPOSABLE ELEMENT-DERIVED PROTEIN 4"/>
    <property type="match status" value="1"/>
</dbReference>
<accession>A0AAE1AWN6</accession>
<evidence type="ECO:0008006" key="3">
    <source>
        <dbReference type="Google" id="ProtNLM"/>
    </source>
</evidence>
<proteinExistence type="predicted"/>
<name>A0AAE1AWN6_9GAST</name>
<keyword evidence="2" id="KW-1185">Reference proteome</keyword>
<dbReference type="PANTHER" id="PTHR46599">
    <property type="entry name" value="PIGGYBAC TRANSPOSABLE ELEMENT-DERIVED PROTEIN 4"/>
    <property type="match status" value="1"/>
</dbReference>
<sequence length="127" mass="14672">MLYCYLDERRTLKYWKKVAFTLISRMVVNSYIIYSQRAPRRVMTRYKFTTQVVDGLAKDALEIRDTPPGPSSSITIIQIPDKKERECSVCSDPKGAGRKRSRTMCSVCQKGLHGTCLHQHKCKKLQK</sequence>
<reference evidence="1" key="1">
    <citation type="journal article" date="2023" name="G3 (Bethesda)">
        <title>A reference genome for the long-term kleptoplast-retaining sea slug Elysia crispata morphotype clarki.</title>
        <authorList>
            <person name="Eastman K.E."/>
            <person name="Pendleton A.L."/>
            <person name="Shaikh M.A."/>
            <person name="Suttiyut T."/>
            <person name="Ogas R."/>
            <person name="Tomko P."/>
            <person name="Gavelis G."/>
            <person name="Widhalm J.R."/>
            <person name="Wisecaver J.H."/>
        </authorList>
    </citation>
    <scope>NUCLEOTIDE SEQUENCE</scope>
    <source>
        <strain evidence="1">ECLA1</strain>
    </source>
</reference>
<comment type="caution">
    <text evidence="1">The sequence shown here is derived from an EMBL/GenBank/DDBJ whole genome shotgun (WGS) entry which is preliminary data.</text>
</comment>
<gene>
    <name evidence="1" type="ORF">RRG08_065255</name>
</gene>
<dbReference type="AlphaFoldDB" id="A0AAE1AWN6"/>